<dbReference type="AlphaFoldDB" id="A0A7W7G3D3"/>
<sequence length="49" mass="5481">MVCVDLDRTDPALDVALNKARPWRETARAGAVYAPHRVDDPRSTDRTCV</sequence>
<organism evidence="1 2">
    <name type="scientific">Paractinoplanes abujensis</name>
    <dbReference type="NCBI Taxonomy" id="882441"/>
    <lineage>
        <taxon>Bacteria</taxon>
        <taxon>Bacillati</taxon>
        <taxon>Actinomycetota</taxon>
        <taxon>Actinomycetes</taxon>
        <taxon>Micromonosporales</taxon>
        <taxon>Micromonosporaceae</taxon>
        <taxon>Paractinoplanes</taxon>
    </lineage>
</organism>
<comment type="caution">
    <text evidence="1">The sequence shown here is derived from an EMBL/GenBank/DDBJ whole genome shotgun (WGS) entry which is preliminary data.</text>
</comment>
<evidence type="ECO:0000313" key="1">
    <source>
        <dbReference type="EMBL" id="MBB4692606.1"/>
    </source>
</evidence>
<gene>
    <name evidence="1" type="ORF">BKA14_002754</name>
</gene>
<evidence type="ECO:0000313" key="2">
    <source>
        <dbReference type="Proteomes" id="UP000542742"/>
    </source>
</evidence>
<protein>
    <submittedName>
        <fullName evidence="1">Uncharacterized protein</fullName>
    </submittedName>
</protein>
<proteinExistence type="predicted"/>
<keyword evidence="2" id="KW-1185">Reference proteome</keyword>
<dbReference type="EMBL" id="JACHMF010000001">
    <property type="protein sequence ID" value="MBB4692606.1"/>
    <property type="molecule type" value="Genomic_DNA"/>
</dbReference>
<name>A0A7W7G3D3_9ACTN</name>
<accession>A0A7W7G3D3</accession>
<dbReference type="RefSeq" id="WP_184951302.1">
    <property type="nucleotide sequence ID" value="NZ_BOMC01000064.1"/>
</dbReference>
<reference evidence="1 2" key="1">
    <citation type="submission" date="2020-08" db="EMBL/GenBank/DDBJ databases">
        <title>Sequencing the genomes of 1000 actinobacteria strains.</title>
        <authorList>
            <person name="Klenk H.-P."/>
        </authorList>
    </citation>
    <scope>NUCLEOTIDE SEQUENCE [LARGE SCALE GENOMIC DNA]</scope>
    <source>
        <strain evidence="1 2">DSM 45518</strain>
    </source>
</reference>
<dbReference type="Proteomes" id="UP000542742">
    <property type="component" value="Unassembled WGS sequence"/>
</dbReference>